<feature type="transmembrane region" description="Helical" evidence="1">
    <location>
        <begin position="62"/>
        <end position="87"/>
    </location>
</feature>
<feature type="transmembrane region" description="Helical" evidence="1">
    <location>
        <begin position="37"/>
        <end position="55"/>
    </location>
</feature>
<evidence type="ECO:0000256" key="1">
    <source>
        <dbReference type="SAM" id="Phobius"/>
    </source>
</evidence>
<accession>A0ABS6U3H1</accession>
<keyword evidence="1" id="KW-1133">Transmembrane helix</keyword>
<dbReference type="EMBL" id="JADQDF010000001">
    <property type="protein sequence ID" value="MBW0126508.1"/>
    <property type="molecule type" value="Genomic_DNA"/>
</dbReference>
<name>A0ABS6U3H1_9PSEU</name>
<dbReference type="Proteomes" id="UP000694300">
    <property type="component" value="Unassembled WGS sequence"/>
</dbReference>
<protein>
    <submittedName>
        <fullName evidence="2">Uncharacterized protein</fullName>
    </submittedName>
</protein>
<organism evidence="2 3">
    <name type="scientific">Pseudonocardia oceani</name>
    <dbReference type="NCBI Taxonomy" id="2792013"/>
    <lineage>
        <taxon>Bacteria</taxon>
        <taxon>Bacillati</taxon>
        <taxon>Actinomycetota</taxon>
        <taxon>Actinomycetes</taxon>
        <taxon>Pseudonocardiales</taxon>
        <taxon>Pseudonocardiaceae</taxon>
        <taxon>Pseudonocardia</taxon>
    </lineage>
</organism>
<keyword evidence="3" id="KW-1185">Reference proteome</keyword>
<sequence>MSTLPPVPRGSATVVAVTWTAAGAVHLWIALGAAGAAALGFVLAAVAFAGAAAMLAEPRPELLLVAAVAGVVGVGAFALPLILPLIGVGDPVADPVDPWGIGGFLVDALTVRFAALALRRASRAQP</sequence>
<comment type="caution">
    <text evidence="2">The sequence shown here is derived from an EMBL/GenBank/DDBJ whole genome shotgun (WGS) entry which is preliminary data.</text>
</comment>
<evidence type="ECO:0000313" key="3">
    <source>
        <dbReference type="Proteomes" id="UP000694300"/>
    </source>
</evidence>
<proteinExistence type="predicted"/>
<feature type="transmembrane region" description="Helical" evidence="1">
    <location>
        <begin position="12"/>
        <end position="31"/>
    </location>
</feature>
<keyword evidence="1" id="KW-0472">Membrane</keyword>
<gene>
    <name evidence="2" type="ORF">I4I82_02210</name>
</gene>
<evidence type="ECO:0000313" key="2">
    <source>
        <dbReference type="EMBL" id="MBW0126508.1"/>
    </source>
</evidence>
<reference evidence="2 3" key="1">
    <citation type="submission" date="2020-11" db="EMBL/GenBank/DDBJ databases">
        <title>Pseudonocardia abyssalis sp. nov. and Pseudonocardia oceani sp. nov., description and phylogenomic analysis of two novel actinomycetes isolated from the deep Southern Ocean.</title>
        <authorList>
            <person name="Parra J."/>
        </authorList>
    </citation>
    <scope>NUCLEOTIDE SEQUENCE [LARGE SCALE GENOMIC DNA]</scope>
    <source>
        <strain evidence="3">KRD185</strain>
    </source>
</reference>
<keyword evidence="1" id="KW-0812">Transmembrane</keyword>
<feature type="transmembrane region" description="Helical" evidence="1">
    <location>
        <begin position="99"/>
        <end position="118"/>
    </location>
</feature>
<dbReference type="RefSeq" id="WP_218595047.1">
    <property type="nucleotide sequence ID" value="NZ_JADQDE010000489.1"/>
</dbReference>